<gene>
    <name evidence="2" type="ORF">FHU36_003949</name>
</gene>
<proteinExistence type="predicted"/>
<dbReference type="SUPFAM" id="SSF52402">
    <property type="entry name" value="Adenine nucleotide alpha hydrolases-like"/>
    <property type="match status" value="1"/>
</dbReference>
<dbReference type="Proteomes" id="UP000583800">
    <property type="component" value="Unassembled WGS sequence"/>
</dbReference>
<dbReference type="EMBL" id="JACHJB010000002">
    <property type="protein sequence ID" value="MBB6347404.1"/>
    <property type="molecule type" value="Genomic_DNA"/>
</dbReference>
<sequence>MRSELGTSGGVSDVLSEPLYSRTEDGALDGDPLRLAAPAKRFSLERLALLLDGLPFEAEFPPECPWEGVVRHRPPLDLPPLGTSDESALREEFAAAVSRSLGDAESAVVLLSGGMDSWAVFVQAWEQTRREGRRLGAVVWNLRDQFGKATASLVHRQLRAVGISCDLHVLPAEWRALPEPRWSPLGPRHDYYTRLHQATVDHAHDIGATVVLSGQGGDEVLGAWNHLSASLARGRRWRDLRHYLAAFGRGDSVVEVAGEAAALAARRLPPQTSFQLYVATALRDVVNSGRPSVLTDVYRDSVAGWVEDWLAARFASFQEAGCDWATASLRDSIFPWAYDAHPLGAPIRQRSPFVDDRFVRYAFGLPPAARFRAEGPHPYPWYKALHLRLLPPALRPLLPEYKQSYSDAFRRYVLDVLPEGPLLVEELGLIKPMDRLDLERVHPRLPIVVRNVERWVAGALEAGAEPVAAR</sequence>
<comment type="caution">
    <text evidence="2">The sequence shown here is derived from an EMBL/GenBank/DDBJ whole genome shotgun (WGS) entry which is preliminary data.</text>
</comment>
<dbReference type="GO" id="GO:0004066">
    <property type="term" value="F:asparagine synthase (glutamine-hydrolyzing) activity"/>
    <property type="evidence" value="ECO:0007669"/>
    <property type="project" value="UniProtKB-EC"/>
</dbReference>
<dbReference type="RefSeq" id="WP_185085358.1">
    <property type="nucleotide sequence ID" value="NZ_JACHJB010000002.1"/>
</dbReference>
<dbReference type="InterPro" id="IPR001962">
    <property type="entry name" value="Asn_synthase"/>
</dbReference>
<dbReference type="AlphaFoldDB" id="A0A7X0EZD1"/>
<dbReference type="EC" id="6.3.5.4" evidence="2"/>
<dbReference type="GO" id="GO:0006529">
    <property type="term" value="P:asparagine biosynthetic process"/>
    <property type="evidence" value="ECO:0007669"/>
    <property type="project" value="InterPro"/>
</dbReference>
<dbReference type="InterPro" id="IPR014729">
    <property type="entry name" value="Rossmann-like_a/b/a_fold"/>
</dbReference>
<protein>
    <submittedName>
        <fullName evidence="2">Asparagine synthase (Glutamine-hydrolyzing)</fullName>
        <ecNumber evidence="2">6.3.5.4</ecNumber>
    </submittedName>
</protein>
<dbReference type="Gene3D" id="3.40.50.620">
    <property type="entry name" value="HUPs"/>
    <property type="match status" value="1"/>
</dbReference>
<accession>A0A7X0EZD1</accession>
<evidence type="ECO:0000259" key="1">
    <source>
        <dbReference type="Pfam" id="PF00733"/>
    </source>
</evidence>
<evidence type="ECO:0000313" key="2">
    <source>
        <dbReference type="EMBL" id="MBB6347404.1"/>
    </source>
</evidence>
<organism evidence="2 3">
    <name type="scientific">Nonomuraea muscovyensis</name>
    <dbReference type="NCBI Taxonomy" id="1124761"/>
    <lineage>
        <taxon>Bacteria</taxon>
        <taxon>Bacillati</taxon>
        <taxon>Actinomycetota</taxon>
        <taxon>Actinomycetes</taxon>
        <taxon>Streptosporangiales</taxon>
        <taxon>Streptosporangiaceae</taxon>
        <taxon>Nonomuraea</taxon>
    </lineage>
</organism>
<dbReference type="Pfam" id="PF00733">
    <property type="entry name" value="Asn_synthase"/>
    <property type="match status" value="1"/>
</dbReference>
<keyword evidence="2" id="KW-0436">Ligase</keyword>
<name>A0A7X0EZD1_9ACTN</name>
<feature type="domain" description="Asparagine synthetase" evidence="1">
    <location>
        <begin position="89"/>
        <end position="373"/>
    </location>
</feature>
<reference evidence="2 3" key="1">
    <citation type="submission" date="2020-08" db="EMBL/GenBank/DDBJ databases">
        <title>Sequencing the genomes of 1000 actinobacteria strains.</title>
        <authorList>
            <person name="Klenk H.-P."/>
        </authorList>
    </citation>
    <scope>NUCLEOTIDE SEQUENCE [LARGE SCALE GENOMIC DNA]</scope>
    <source>
        <strain evidence="2 3">DSM 45913</strain>
    </source>
</reference>
<keyword evidence="3" id="KW-1185">Reference proteome</keyword>
<evidence type="ECO:0000313" key="3">
    <source>
        <dbReference type="Proteomes" id="UP000583800"/>
    </source>
</evidence>